<dbReference type="Gene3D" id="3.30.200.20">
    <property type="entry name" value="Phosphorylase Kinase, domain 1"/>
    <property type="match status" value="1"/>
</dbReference>
<feature type="non-terminal residue" evidence="23">
    <location>
        <position position="1159"/>
    </location>
</feature>
<evidence type="ECO:0000256" key="15">
    <source>
        <dbReference type="ARBA" id="ARBA00022989"/>
    </source>
</evidence>
<evidence type="ECO:0000256" key="20">
    <source>
        <dbReference type="ARBA" id="ARBA00048679"/>
    </source>
</evidence>
<evidence type="ECO:0000256" key="14">
    <source>
        <dbReference type="ARBA" id="ARBA00022840"/>
    </source>
</evidence>
<dbReference type="GO" id="GO:0005524">
    <property type="term" value="F:ATP binding"/>
    <property type="evidence" value="ECO:0007669"/>
    <property type="project" value="UniProtKB-KW"/>
</dbReference>
<keyword evidence="24" id="KW-1185">Reference proteome</keyword>
<keyword evidence="5" id="KW-0723">Serine/threonine-protein kinase</keyword>
<dbReference type="Gene3D" id="1.10.510.10">
    <property type="entry name" value="Transferase(Phosphotransferase) domain 1"/>
    <property type="match status" value="1"/>
</dbReference>
<dbReference type="PANTHER" id="PTHR27008:SF596">
    <property type="entry name" value="OS02G0215500 PROTEIN"/>
    <property type="match status" value="1"/>
</dbReference>
<dbReference type="Pfam" id="PF08263">
    <property type="entry name" value="LRRNT_2"/>
    <property type="match status" value="1"/>
</dbReference>
<evidence type="ECO:0000256" key="8">
    <source>
        <dbReference type="ARBA" id="ARBA00022679"/>
    </source>
</evidence>
<gene>
    <name evidence="23" type="ORF">OSB04_026824</name>
</gene>
<dbReference type="InterPro" id="IPR055414">
    <property type="entry name" value="LRR_R13L4/SHOC2-like"/>
</dbReference>
<comment type="catalytic activity">
    <reaction evidence="19">
        <text>L-threonyl-[protein] + ATP = O-phospho-L-threonyl-[protein] + ADP + H(+)</text>
        <dbReference type="Rhea" id="RHEA:46608"/>
        <dbReference type="Rhea" id="RHEA-COMP:11060"/>
        <dbReference type="Rhea" id="RHEA-COMP:11605"/>
        <dbReference type="ChEBI" id="CHEBI:15378"/>
        <dbReference type="ChEBI" id="CHEBI:30013"/>
        <dbReference type="ChEBI" id="CHEBI:30616"/>
        <dbReference type="ChEBI" id="CHEBI:61977"/>
        <dbReference type="ChEBI" id="CHEBI:456216"/>
        <dbReference type="EC" id="2.7.11.1"/>
    </reaction>
</comment>
<dbReference type="Proteomes" id="UP001172457">
    <property type="component" value="Chromosome 7"/>
</dbReference>
<dbReference type="SUPFAM" id="SSF56112">
    <property type="entry name" value="Protein kinase-like (PK-like)"/>
    <property type="match status" value="1"/>
</dbReference>
<evidence type="ECO:0000256" key="10">
    <source>
        <dbReference type="ARBA" id="ARBA00022729"/>
    </source>
</evidence>
<evidence type="ECO:0000256" key="16">
    <source>
        <dbReference type="ARBA" id="ARBA00023136"/>
    </source>
</evidence>
<dbReference type="Gene3D" id="3.80.10.10">
    <property type="entry name" value="Ribonuclease Inhibitor"/>
    <property type="match status" value="2"/>
</dbReference>
<comment type="catalytic activity">
    <reaction evidence="20">
        <text>L-seryl-[protein] + ATP = O-phospho-L-seryl-[protein] + ADP + H(+)</text>
        <dbReference type="Rhea" id="RHEA:17989"/>
        <dbReference type="Rhea" id="RHEA-COMP:9863"/>
        <dbReference type="Rhea" id="RHEA-COMP:11604"/>
        <dbReference type="ChEBI" id="CHEBI:15378"/>
        <dbReference type="ChEBI" id="CHEBI:29999"/>
        <dbReference type="ChEBI" id="CHEBI:30616"/>
        <dbReference type="ChEBI" id="CHEBI:83421"/>
        <dbReference type="ChEBI" id="CHEBI:456216"/>
        <dbReference type="EC" id="2.7.11.1"/>
    </reaction>
</comment>
<dbReference type="SUPFAM" id="SSF52058">
    <property type="entry name" value="L domain-like"/>
    <property type="match status" value="2"/>
</dbReference>
<name>A0AA38SK28_9ASTR</name>
<evidence type="ECO:0000256" key="2">
    <source>
        <dbReference type="ARBA" id="ARBA00008684"/>
    </source>
</evidence>
<evidence type="ECO:0000313" key="24">
    <source>
        <dbReference type="Proteomes" id="UP001172457"/>
    </source>
</evidence>
<evidence type="ECO:0000256" key="1">
    <source>
        <dbReference type="ARBA" id="ARBA00004162"/>
    </source>
</evidence>
<comment type="similarity">
    <text evidence="2">Belongs to the protein kinase superfamily. Ser/Thr protein kinase family.</text>
</comment>
<comment type="subcellular location">
    <subcellularLocation>
        <location evidence="1">Cell membrane</location>
        <topology evidence="1">Single-pass membrane protein</topology>
    </subcellularLocation>
</comment>
<evidence type="ECO:0000256" key="11">
    <source>
        <dbReference type="ARBA" id="ARBA00022737"/>
    </source>
</evidence>
<dbReference type="FunFam" id="1.10.510.10:FF:000358">
    <property type="entry name" value="Putative leucine-rich repeat receptor-like serine/threonine-protein kinase"/>
    <property type="match status" value="1"/>
</dbReference>
<dbReference type="Pfam" id="PF00560">
    <property type="entry name" value="LRR_1"/>
    <property type="match status" value="6"/>
</dbReference>
<evidence type="ECO:0000256" key="7">
    <source>
        <dbReference type="ARBA" id="ARBA00022614"/>
    </source>
</evidence>
<keyword evidence="16 21" id="KW-0472">Membrane</keyword>
<dbReference type="GO" id="GO:0004674">
    <property type="term" value="F:protein serine/threonine kinase activity"/>
    <property type="evidence" value="ECO:0007669"/>
    <property type="project" value="UniProtKB-KW"/>
</dbReference>
<keyword evidence="13" id="KW-0418">Kinase</keyword>
<dbReference type="InterPro" id="IPR001611">
    <property type="entry name" value="Leu-rich_rpt"/>
</dbReference>
<evidence type="ECO:0000256" key="12">
    <source>
        <dbReference type="ARBA" id="ARBA00022741"/>
    </source>
</evidence>
<keyword evidence="10" id="KW-0732">Signal</keyword>
<evidence type="ECO:0000259" key="22">
    <source>
        <dbReference type="PROSITE" id="PS50011"/>
    </source>
</evidence>
<evidence type="ECO:0000256" key="19">
    <source>
        <dbReference type="ARBA" id="ARBA00047899"/>
    </source>
</evidence>
<dbReference type="InterPro" id="IPR000719">
    <property type="entry name" value="Prot_kinase_dom"/>
</dbReference>
<keyword evidence="8" id="KW-0808">Transferase</keyword>
<dbReference type="EC" id="2.7.11.1" evidence="3"/>
<dbReference type="GO" id="GO:0051707">
    <property type="term" value="P:response to other organism"/>
    <property type="evidence" value="ECO:0007669"/>
    <property type="project" value="UniProtKB-ARBA"/>
</dbReference>
<keyword evidence="17" id="KW-0675">Receptor</keyword>
<keyword evidence="7" id="KW-0433">Leucine-rich repeat</keyword>
<evidence type="ECO:0000256" key="5">
    <source>
        <dbReference type="ARBA" id="ARBA00022527"/>
    </source>
</evidence>
<sequence>MSTKWLPFLDTKQTPPFLFLLIIILVHIAAFSKTVAQNTTTTTAAAADGDRLALLAIKSMITDDPQNFTASWNNDSLPFCQWQGVTCGLRHQRVTVLTFTSAGLVGTLSPSIGNLTFLREILFQNNSFSGQIPPEIGRLSRLQILRIQNNSFVGNIPASLSNCSDLRVLHVGFNSLVGRIPDGIGSLTKLTTLVVHRNRLQGGFPSFVANFTSLEVLSFAECGLGGTIPDVFGNLTNLTRIAIPGNNFVGTVPASLYNLPLLEQLFIDTNRLTGTLPTNISLLQPRLEVYSLNDNLFTGPLPPSILSSPALAILDVARNNLSGKIVINPRQTCNLNIVSLGSNRFGSGDEDEMEFIDAMTICRNLGMFDVSDNQLRGSIPESIGNLSTNMYILSLASNALSGGLPSSVANLSGLTLLDLSRNQLTGTIPVNIGNLQNLRRLDLKENNFTGNIPDSIGNLSSLIDLNLGSNELTGVIPSSLGNCTRLIGLTLGQNNLSGDIPRELFELSSLSITLNLGGNRLSGLLPQDVGNLQNLNEIILANNRLSGELPSGIGSCISLQKLDVSHNFFRGDLPSSLRSLRALENLNISNNNFTGRIPSYLEVMPLESLNISFNDFEGEVLKGGVFANTSSVSVVGNNRLCGGVSELRLRKCGSEKKNKLSLAVILVICIVSLLLLVAAVLFFVFYCRKRENQDDPAEPISGDSLIQVSYEMLHKATDGSFSSVYRGYLGKQGVVVAVKVLNLHRRGGSKSFITECEALRNARHRNLAKVITCCSGIDFQGNEFKAIVYEFMPNGSLDQWLYDNEHDEVPRLSLLQRVCIALDVAYALDYLHYRAGKAIVHCDLKPSNILLDEDMVAHVGDFGLSKILHSEYQNRLNNSSSAGVRGTVGYAAPEYGLGSKVSRSGDMYSYGILLLEMMTSKRPTDAMFADGLSLHSYAKKAMDDDGALETINGDVGQQSNGGESTGFVKSKACLRLLLEIGVSCSVDSPQYRMDTTRVIQELQVIKDALSGDFSISHTFNKAQNENKEMVKNFNVPNIQNTKRYDAIRRQMRLPNWYEIGMGVDESWKADVALTWQLVMVVPCKTTNDACLRLLLEIGVSCSMDSPQYRMDTTRVIQELQVIKDALSGDFSISHTFNKPHVKTESDALLRVEKDYAEKN</sequence>
<dbReference type="Pfam" id="PF13855">
    <property type="entry name" value="LRR_8"/>
    <property type="match status" value="1"/>
</dbReference>
<dbReference type="FunFam" id="3.80.10.10:FF:000095">
    <property type="entry name" value="LRR receptor-like serine/threonine-protein kinase GSO1"/>
    <property type="match status" value="1"/>
</dbReference>
<dbReference type="EMBL" id="JARYMX010000007">
    <property type="protein sequence ID" value="KAJ9540318.1"/>
    <property type="molecule type" value="Genomic_DNA"/>
</dbReference>
<proteinExistence type="inferred from homology"/>
<evidence type="ECO:0000256" key="6">
    <source>
        <dbReference type="ARBA" id="ARBA00022553"/>
    </source>
</evidence>
<dbReference type="GO" id="GO:0005886">
    <property type="term" value="C:plasma membrane"/>
    <property type="evidence" value="ECO:0007669"/>
    <property type="project" value="UniProtKB-SubCell"/>
</dbReference>
<keyword evidence="6" id="KW-0597">Phosphoprotein</keyword>
<dbReference type="Pfam" id="PF23598">
    <property type="entry name" value="LRR_14"/>
    <property type="match status" value="1"/>
</dbReference>
<dbReference type="FunFam" id="3.80.10.10:FF:000288">
    <property type="entry name" value="LRR receptor-like serine/threonine-protein kinase EFR"/>
    <property type="match status" value="1"/>
</dbReference>
<evidence type="ECO:0000256" key="17">
    <source>
        <dbReference type="ARBA" id="ARBA00023170"/>
    </source>
</evidence>
<protein>
    <recommendedName>
        <fullName evidence="3">non-specific serine/threonine protein kinase</fullName>
        <ecNumber evidence="3">2.7.11.1</ecNumber>
    </recommendedName>
</protein>
<reference evidence="23" key="1">
    <citation type="submission" date="2023-03" db="EMBL/GenBank/DDBJ databases">
        <title>Chromosome-scale reference genome and RAD-based genetic map of yellow starthistle (Centaurea solstitialis) reveal putative structural variation and QTLs associated with invader traits.</title>
        <authorList>
            <person name="Reatini B."/>
            <person name="Cang F.A."/>
            <person name="Jiang Q."/>
            <person name="Mckibben M.T.W."/>
            <person name="Barker M.S."/>
            <person name="Rieseberg L.H."/>
            <person name="Dlugosch K.M."/>
        </authorList>
    </citation>
    <scope>NUCLEOTIDE SEQUENCE</scope>
    <source>
        <strain evidence="23">CAN-66</strain>
        <tissue evidence="23">Leaf</tissue>
    </source>
</reference>
<dbReference type="SMART" id="SM00220">
    <property type="entry name" value="S_TKc"/>
    <property type="match status" value="1"/>
</dbReference>
<feature type="domain" description="Protein kinase" evidence="22">
    <location>
        <begin position="710"/>
        <end position="1005"/>
    </location>
</feature>
<dbReference type="Pfam" id="PF00069">
    <property type="entry name" value="Pkinase"/>
    <property type="match status" value="1"/>
</dbReference>
<evidence type="ECO:0000256" key="13">
    <source>
        <dbReference type="ARBA" id="ARBA00022777"/>
    </source>
</evidence>
<dbReference type="PROSITE" id="PS50011">
    <property type="entry name" value="PROTEIN_KINASE_DOM"/>
    <property type="match status" value="1"/>
</dbReference>
<evidence type="ECO:0000313" key="23">
    <source>
        <dbReference type="EMBL" id="KAJ9540318.1"/>
    </source>
</evidence>
<evidence type="ECO:0000256" key="21">
    <source>
        <dbReference type="SAM" id="Phobius"/>
    </source>
</evidence>
<keyword evidence="12" id="KW-0547">Nucleotide-binding</keyword>
<dbReference type="AlphaFoldDB" id="A0AA38SK28"/>
<dbReference type="InterPro" id="IPR003591">
    <property type="entry name" value="Leu-rich_rpt_typical-subtyp"/>
</dbReference>
<keyword evidence="4" id="KW-1003">Cell membrane</keyword>
<feature type="transmembrane region" description="Helical" evidence="21">
    <location>
        <begin position="660"/>
        <end position="686"/>
    </location>
</feature>
<dbReference type="InterPro" id="IPR011009">
    <property type="entry name" value="Kinase-like_dom_sf"/>
</dbReference>
<dbReference type="GO" id="GO:0006952">
    <property type="term" value="P:defense response"/>
    <property type="evidence" value="ECO:0007669"/>
    <property type="project" value="UniProtKB-ARBA"/>
</dbReference>
<keyword evidence="9 21" id="KW-0812">Transmembrane</keyword>
<dbReference type="InterPro" id="IPR013210">
    <property type="entry name" value="LRR_N_plant-typ"/>
</dbReference>
<keyword evidence="14" id="KW-0067">ATP-binding</keyword>
<evidence type="ECO:0000256" key="9">
    <source>
        <dbReference type="ARBA" id="ARBA00022692"/>
    </source>
</evidence>
<dbReference type="PROSITE" id="PS00108">
    <property type="entry name" value="PROTEIN_KINASE_ST"/>
    <property type="match status" value="1"/>
</dbReference>
<accession>A0AA38SK28</accession>
<organism evidence="23 24">
    <name type="scientific">Centaurea solstitialis</name>
    <name type="common">yellow star-thistle</name>
    <dbReference type="NCBI Taxonomy" id="347529"/>
    <lineage>
        <taxon>Eukaryota</taxon>
        <taxon>Viridiplantae</taxon>
        <taxon>Streptophyta</taxon>
        <taxon>Embryophyta</taxon>
        <taxon>Tracheophyta</taxon>
        <taxon>Spermatophyta</taxon>
        <taxon>Magnoliopsida</taxon>
        <taxon>eudicotyledons</taxon>
        <taxon>Gunneridae</taxon>
        <taxon>Pentapetalae</taxon>
        <taxon>asterids</taxon>
        <taxon>campanulids</taxon>
        <taxon>Asterales</taxon>
        <taxon>Asteraceae</taxon>
        <taxon>Carduoideae</taxon>
        <taxon>Cardueae</taxon>
        <taxon>Centaureinae</taxon>
        <taxon>Centaurea</taxon>
    </lineage>
</organism>
<dbReference type="SMART" id="SM00369">
    <property type="entry name" value="LRR_TYP"/>
    <property type="match status" value="7"/>
</dbReference>
<dbReference type="InterPro" id="IPR008271">
    <property type="entry name" value="Ser/Thr_kinase_AS"/>
</dbReference>
<dbReference type="PANTHER" id="PTHR27008">
    <property type="entry name" value="OS04G0122200 PROTEIN"/>
    <property type="match status" value="1"/>
</dbReference>
<dbReference type="InterPro" id="IPR032675">
    <property type="entry name" value="LRR_dom_sf"/>
</dbReference>
<evidence type="ECO:0000256" key="4">
    <source>
        <dbReference type="ARBA" id="ARBA00022475"/>
    </source>
</evidence>
<dbReference type="InterPro" id="IPR051809">
    <property type="entry name" value="Plant_receptor-like_S/T_kinase"/>
</dbReference>
<comment type="caution">
    <text evidence="23">The sequence shown here is derived from an EMBL/GenBank/DDBJ whole genome shotgun (WGS) entry which is preliminary data.</text>
</comment>
<evidence type="ECO:0000256" key="18">
    <source>
        <dbReference type="ARBA" id="ARBA00023180"/>
    </source>
</evidence>
<keyword evidence="15 21" id="KW-1133">Transmembrane helix</keyword>
<evidence type="ECO:0000256" key="3">
    <source>
        <dbReference type="ARBA" id="ARBA00012513"/>
    </source>
</evidence>
<keyword evidence="11" id="KW-0677">Repeat</keyword>
<keyword evidence="18" id="KW-0325">Glycoprotein</keyword>